<gene>
    <name evidence="10" type="ORF">GCM10023185_22240</name>
</gene>
<keyword evidence="2" id="KW-0645">Protease</keyword>
<name>A0ABP8IF00_9BACT</name>
<evidence type="ECO:0000256" key="8">
    <source>
        <dbReference type="ARBA" id="ARBA00023157"/>
    </source>
</evidence>
<dbReference type="InterPro" id="IPR049419">
    <property type="entry name" value="Reelin_subrepeat-B"/>
</dbReference>
<evidence type="ECO:0000256" key="2">
    <source>
        <dbReference type="ARBA" id="ARBA00022670"/>
    </source>
</evidence>
<dbReference type="Pfam" id="PF05572">
    <property type="entry name" value="Peptidase_M43"/>
    <property type="match status" value="1"/>
</dbReference>
<keyword evidence="4" id="KW-0732">Signal</keyword>
<keyword evidence="6" id="KW-0862">Zinc</keyword>
<dbReference type="PANTHER" id="PTHR47466:SF1">
    <property type="entry name" value="METALLOPROTEASE MEP1 (AFU_ORTHOLOGUE AFUA_1G07730)-RELATED"/>
    <property type="match status" value="1"/>
</dbReference>
<dbReference type="Gene3D" id="3.40.390.10">
    <property type="entry name" value="Collagenase (Catalytic Domain)"/>
    <property type="match status" value="1"/>
</dbReference>
<evidence type="ECO:0000259" key="9">
    <source>
        <dbReference type="Pfam" id="PF05572"/>
    </source>
</evidence>
<accession>A0ABP8IF00</accession>
<evidence type="ECO:0000256" key="5">
    <source>
        <dbReference type="ARBA" id="ARBA00022801"/>
    </source>
</evidence>
<dbReference type="InterPro" id="IPR008754">
    <property type="entry name" value="Peptidase_M43"/>
</dbReference>
<dbReference type="Pfam" id="PF13895">
    <property type="entry name" value="Ig_2"/>
    <property type="match status" value="1"/>
</dbReference>
<reference evidence="11" key="1">
    <citation type="journal article" date="2019" name="Int. J. Syst. Evol. Microbiol.">
        <title>The Global Catalogue of Microorganisms (GCM) 10K type strain sequencing project: providing services to taxonomists for standard genome sequencing and annotation.</title>
        <authorList>
            <consortium name="The Broad Institute Genomics Platform"/>
            <consortium name="The Broad Institute Genome Sequencing Center for Infectious Disease"/>
            <person name="Wu L."/>
            <person name="Ma J."/>
        </authorList>
    </citation>
    <scope>NUCLEOTIDE SEQUENCE [LARGE SCALE GENOMIC DNA]</scope>
    <source>
        <strain evidence="11">JCM 17923</strain>
    </source>
</reference>
<keyword evidence="11" id="KW-1185">Reference proteome</keyword>
<dbReference type="Gene3D" id="2.60.40.10">
    <property type="entry name" value="Immunoglobulins"/>
    <property type="match status" value="1"/>
</dbReference>
<sequence>MCCVLGLSFAKPALAQRNRHDRGCGTTENNEAMQQQLEHSIPGYNRNAPAAPLAGALRTTNQDYTIPIVFHVVHNGEAVGTGSNISDTRILEQLTRLNEDFAKLNADRTSVPAAFQPVHADMQIQFALAQRDPNGNCFNGINRINRSSKGWTAPPYTQTYCNSTIKPGSFWDPSKYMNFWVVDLGGGLLGFAQFPDNTAGLGGLNTSGGSASTDGVVCLYSSVGNGGLAAAPYNLGRTATHEIGHWLGLRHIWGDASCGTDYVTDTPTQSTSNYGCPSFPKVTCSNGPNGDQFMNYMDYTDDACMFMFSAGQKARMQAVMAAGTPRRTSLATSTALPPAVTVEASTVTPLVCAGGTILLNGTAPSGYTYSWTGPNNFTSTQQNPSVSNATLASGGTYTMTVMPAGGCPVSTTVDVEVREISGTPTLVSSANTTCSGTSVTLTATPSGAQTATAINQNWNTGTTEGGWTRDNTGTANGPNSAPAWAIYSTTPGIDGTRYVMVDASTTNNNILTRSALYSPVFSLSTLATATLTFQHILRFQSGDLCRVEISTNGGSSWTVMQSYTANQGSSTTTTASPANASFNLDSYAGQSNLQLRWFYSSNSGFNWALDNIKVEGNIANTYAWSVLSGDGLPTNAGSGNTLVVTPTQTSVYQVTVTAPGKCSSGGTIVSVSVPTSTTWTGSAGGGNWNNVGNWNACVPTRTMTATIPAGLATAYPIVSATAEVRHLVQHGPVTMSGGSLAVYGDHTGAGSFTQTGGTFVVAGAGAQSLRGLSYGAMSFSGAGVKTLAANATASGAVTMTGGVLTTGSNTLTLTGSAALSETSASYILGRVFTSVGLTAGSSSSFRGIGASITVPAGSVSPGVTTALRITGSRLMNPAVAGYQSISRYYDLTPTVNTGLNLTVALNYNATADLGDLVESRLVAFRAVAVNGPFQRMNGTLNMSAGTFTIPNVDHLSVWTLADANSPLPVSLTSFEVAAAGTAARLVWATASEKNNDHFVVEASTNGHSFHTLGRVAGIGTTAQRQQYSYTDAQVSRYGASVVYYRLKQVDTDGTFSYSPVRTLAVGKGQENGLTALLWPNPSTASDAAPSLALHGFSTEPLTLTLRDALGRVHSVRTLTAPANNLSLTEAAGLPAGLYVLEVLQGSQRLSLKVLRD</sequence>
<dbReference type="EMBL" id="BAABGZ010000023">
    <property type="protein sequence ID" value="GAA4357482.1"/>
    <property type="molecule type" value="Genomic_DNA"/>
</dbReference>
<evidence type="ECO:0000256" key="1">
    <source>
        <dbReference type="ARBA" id="ARBA00008721"/>
    </source>
</evidence>
<keyword evidence="7" id="KW-0482">Metalloprotease</keyword>
<dbReference type="PANTHER" id="PTHR47466">
    <property type="match status" value="1"/>
</dbReference>
<evidence type="ECO:0000256" key="7">
    <source>
        <dbReference type="ARBA" id="ARBA00023049"/>
    </source>
</evidence>
<dbReference type="Pfam" id="PF21471">
    <property type="entry name" value="Reelin_subrepeat-B"/>
    <property type="match status" value="1"/>
</dbReference>
<dbReference type="CDD" id="cd04275">
    <property type="entry name" value="ZnMc_pappalysin_like"/>
    <property type="match status" value="1"/>
</dbReference>
<dbReference type="Proteomes" id="UP001501153">
    <property type="component" value="Unassembled WGS sequence"/>
</dbReference>
<proteinExistence type="inferred from homology"/>
<dbReference type="SUPFAM" id="SSF49899">
    <property type="entry name" value="Concanavalin A-like lectins/glucanases"/>
    <property type="match status" value="1"/>
</dbReference>
<evidence type="ECO:0000256" key="3">
    <source>
        <dbReference type="ARBA" id="ARBA00022723"/>
    </source>
</evidence>
<dbReference type="InterPro" id="IPR013320">
    <property type="entry name" value="ConA-like_dom_sf"/>
</dbReference>
<dbReference type="InterPro" id="IPR024079">
    <property type="entry name" value="MetalloPept_cat_dom_sf"/>
</dbReference>
<keyword evidence="3" id="KW-0479">Metal-binding</keyword>
<keyword evidence="8" id="KW-1015">Disulfide bond</keyword>
<protein>
    <recommendedName>
        <fullName evidence="9">Peptidase M43 pregnancy-associated plasma-A domain-containing protein</fullName>
    </recommendedName>
</protein>
<evidence type="ECO:0000256" key="4">
    <source>
        <dbReference type="ARBA" id="ARBA00022729"/>
    </source>
</evidence>
<comment type="similarity">
    <text evidence="1">Belongs to the peptidase M43B family.</text>
</comment>
<dbReference type="SUPFAM" id="SSF55486">
    <property type="entry name" value="Metalloproteases ('zincins'), catalytic domain"/>
    <property type="match status" value="1"/>
</dbReference>
<feature type="domain" description="Peptidase M43 pregnancy-associated plasma-A" evidence="9">
    <location>
        <begin position="169"/>
        <end position="320"/>
    </location>
</feature>
<dbReference type="Gene3D" id="2.60.120.260">
    <property type="entry name" value="Galactose-binding domain-like"/>
    <property type="match status" value="1"/>
</dbReference>
<evidence type="ECO:0000313" key="10">
    <source>
        <dbReference type="EMBL" id="GAA4357482.1"/>
    </source>
</evidence>
<dbReference type="InterPro" id="IPR013783">
    <property type="entry name" value="Ig-like_fold"/>
</dbReference>
<comment type="caution">
    <text evidence="10">The sequence shown here is derived from an EMBL/GenBank/DDBJ whole genome shotgun (WGS) entry which is preliminary data.</text>
</comment>
<evidence type="ECO:0000256" key="6">
    <source>
        <dbReference type="ARBA" id="ARBA00022833"/>
    </source>
</evidence>
<keyword evidence="5" id="KW-0378">Hydrolase</keyword>
<organism evidence="10 11">
    <name type="scientific">Hymenobacter saemangeumensis</name>
    <dbReference type="NCBI Taxonomy" id="1084522"/>
    <lineage>
        <taxon>Bacteria</taxon>
        <taxon>Pseudomonadati</taxon>
        <taxon>Bacteroidota</taxon>
        <taxon>Cytophagia</taxon>
        <taxon>Cytophagales</taxon>
        <taxon>Hymenobacteraceae</taxon>
        <taxon>Hymenobacter</taxon>
    </lineage>
</organism>
<evidence type="ECO:0000313" key="11">
    <source>
        <dbReference type="Proteomes" id="UP001501153"/>
    </source>
</evidence>